<keyword evidence="1" id="KW-1133">Transmembrane helix</keyword>
<comment type="caution">
    <text evidence="2">The sequence shown here is derived from an EMBL/GenBank/DDBJ whole genome shotgun (WGS) entry which is preliminary data.</text>
</comment>
<dbReference type="AlphaFoldDB" id="A0A443ZTI1"/>
<proteinExistence type="predicted"/>
<dbReference type="RefSeq" id="WP_128323692.1">
    <property type="nucleotide sequence ID" value="NZ_QJRG01000042.1"/>
</dbReference>
<sequence>MSIVTVRTKEELATARQSGVERIVVQGELAEKVKRSKKIALAGSVTLGTLAVALAAMPLTGGLSMFAAAPVAALTGLEIAAIIAAASVGLALIIALFKDYEEVSYDAGKLVLKKRQS</sequence>
<keyword evidence="1" id="KW-0812">Transmembrane</keyword>
<evidence type="ECO:0000313" key="2">
    <source>
        <dbReference type="EMBL" id="RWU23026.1"/>
    </source>
</evidence>
<organism evidence="2 3">
    <name type="scientific">Pseudomonas alkylphenolica</name>
    <dbReference type="NCBI Taxonomy" id="237609"/>
    <lineage>
        <taxon>Bacteria</taxon>
        <taxon>Pseudomonadati</taxon>
        <taxon>Pseudomonadota</taxon>
        <taxon>Gammaproteobacteria</taxon>
        <taxon>Pseudomonadales</taxon>
        <taxon>Pseudomonadaceae</taxon>
        <taxon>Pseudomonas</taxon>
    </lineage>
</organism>
<keyword evidence="1" id="KW-0472">Membrane</keyword>
<feature type="transmembrane region" description="Helical" evidence="1">
    <location>
        <begin position="39"/>
        <end position="59"/>
    </location>
</feature>
<dbReference type="OrthoDB" id="7069142at2"/>
<accession>A0A443ZTI1</accession>
<dbReference type="Proteomes" id="UP000288983">
    <property type="component" value="Unassembled WGS sequence"/>
</dbReference>
<protein>
    <submittedName>
        <fullName evidence="2">Uncharacterized protein</fullName>
    </submittedName>
</protein>
<reference evidence="2 3" key="1">
    <citation type="submission" date="2018-06" db="EMBL/GenBank/DDBJ databases">
        <title>Bacteria isolated from soil of Wuhan.</title>
        <authorList>
            <person name="Wei X."/>
            <person name="Chunhua H."/>
        </authorList>
    </citation>
    <scope>NUCLEOTIDE SEQUENCE [LARGE SCALE GENOMIC DNA]</scope>
    <source>
        <strain evidence="3">xwS2</strain>
    </source>
</reference>
<evidence type="ECO:0000256" key="1">
    <source>
        <dbReference type="SAM" id="Phobius"/>
    </source>
</evidence>
<dbReference type="EMBL" id="QJRG01000042">
    <property type="protein sequence ID" value="RWU23026.1"/>
    <property type="molecule type" value="Genomic_DNA"/>
</dbReference>
<name>A0A443ZTI1_9PSED</name>
<evidence type="ECO:0000313" key="3">
    <source>
        <dbReference type="Proteomes" id="UP000288983"/>
    </source>
</evidence>
<gene>
    <name evidence="2" type="ORF">DM813_12580</name>
</gene>
<feature type="transmembrane region" description="Helical" evidence="1">
    <location>
        <begin position="79"/>
        <end position="97"/>
    </location>
</feature>